<sequence length="478" mass="53085">MGDSRDREKQADPKLYGLNRAQRFRVYGWLVAVIVVGSVIWMIAHLKPHRWYKYTDVVSFEQTAHDVEVGFVLWEEAKPVEAGLLPEDVVSEPAISSDGTRMVYSRSGKKDSGDLFLRHWDGTSWSEPRPMRALNSNFEEISPSLSGDGQFLYFSSNRPGGLGGYDIWASKWDGAEYAWPLPLTTRVNTPFDELGPAISPDNFELFFSSNRPRHRVDETKRQLTPSEVESLKADHDLYSADLASERPYKLMVERRLSMLYSLREGALGDLKVMEKLGGTEQTEATVDKALAFLAGIQSDDGRWDLSEHGGAGNHDMAATGMALLTFYGRGERHDMNCTYRETVQKGINWLIDQQDKGSGDLRGAKPRGDMYDHGIAGLAMVEAYGVTKDRKLLPRAQSAVDFIEASQNKTTGGWRYKAKGDGGFENQKGDLSVSGWIIMVLASAQMSGLEVKAETLDGARRVLKEMSGGKHGGSFGYA</sequence>
<dbReference type="Gene3D" id="2.120.10.30">
    <property type="entry name" value="TolB, C-terminal domain"/>
    <property type="match status" value="1"/>
</dbReference>
<dbReference type="SUPFAM" id="SSF48239">
    <property type="entry name" value="Terpenoid cyclases/Protein prenyltransferases"/>
    <property type="match status" value="1"/>
</dbReference>
<dbReference type="InterPro" id="IPR008930">
    <property type="entry name" value="Terpenoid_cyclase/PrenylTrfase"/>
</dbReference>
<evidence type="ECO:0008006" key="3">
    <source>
        <dbReference type="Google" id="ProtNLM"/>
    </source>
</evidence>
<keyword evidence="1" id="KW-0472">Membrane</keyword>
<feature type="non-terminal residue" evidence="2">
    <location>
        <position position="478"/>
    </location>
</feature>
<dbReference type="Pfam" id="PF07676">
    <property type="entry name" value="PD40"/>
    <property type="match status" value="3"/>
</dbReference>
<dbReference type="AlphaFoldDB" id="A0A382EMH3"/>
<keyword evidence="1" id="KW-1133">Transmembrane helix</keyword>
<protein>
    <recommendedName>
        <fullName evidence="3">Squalene cyclase C-terminal domain-containing protein</fullName>
    </recommendedName>
</protein>
<keyword evidence="1" id="KW-0812">Transmembrane</keyword>
<dbReference type="Gene3D" id="1.50.10.20">
    <property type="match status" value="1"/>
</dbReference>
<evidence type="ECO:0000313" key="2">
    <source>
        <dbReference type="EMBL" id="SVB51097.1"/>
    </source>
</evidence>
<dbReference type="InterPro" id="IPR011659">
    <property type="entry name" value="WD40"/>
</dbReference>
<evidence type="ECO:0000256" key="1">
    <source>
        <dbReference type="SAM" id="Phobius"/>
    </source>
</evidence>
<gene>
    <name evidence="2" type="ORF">METZ01_LOCUS203951</name>
</gene>
<dbReference type="CDD" id="cd00688">
    <property type="entry name" value="ISOPREN_C2_like"/>
    <property type="match status" value="1"/>
</dbReference>
<proteinExistence type="predicted"/>
<reference evidence="2" key="1">
    <citation type="submission" date="2018-05" db="EMBL/GenBank/DDBJ databases">
        <authorList>
            <person name="Lanie J.A."/>
            <person name="Ng W.-L."/>
            <person name="Kazmierczak K.M."/>
            <person name="Andrzejewski T.M."/>
            <person name="Davidsen T.M."/>
            <person name="Wayne K.J."/>
            <person name="Tettelin H."/>
            <person name="Glass J.I."/>
            <person name="Rusch D."/>
            <person name="Podicherti R."/>
            <person name="Tsui H.-C.T."/>
            <person name="Winkler M.E."/>
        </authorList>
    </citation>
    <scope>NUCLEOTIDE SEQUENCE</scope>
</reference>
<accession>A0A382EMH3</accession>
<dbReference type="InterPro" id="IPR011042">
    <property type="entry name" value="6-blade_b-propeller_TolB-like"/>
</dbReference>
<dbReference type="SUPFAM" id="SSF82171">
    <property type="entry name" value="DPP6 N-terminal domain-like"/>
    <property type="match status" value="1"/>
</dbReference>
<feature type="transmembrane region" description="Helical" evidence="1">
    <location>
        <begin position="26"/>
        <end position="44"/>
    </location>
</feature>
<organism evidence="2">
    <name type="scientific">marine metagenome</name>
    <dbReference type="NCBI Taxonomy" id="408172"/>
    <lineage>
        <taxon>unclassified sequences</taxon>
        <taxon>metagenomes</taxon>
        <taxon>ecological metagenomes</taxon>
    </lineage>
</organism>
<dbReference type="EMBL" id="UINC01044955">
    <property type="protein sequence ID" value="SVB51097.1"/>
    <property type="molecule type" value="Genomic_DNA"/>
</dbReference>
<name>A0A382EMH3_9ZZZZ</name>